<feature type="domain" description="Azaphilone pigments biosynthesis cluster protein L N-terminal" evidence="2">
    <location>
        <begin position="24"/>
        <end position="174"/>
    </location>
</feature>
<reference evidence="3" key="2">
    <citation type="journal article" date="2010" name="Nature">
        <title>Comparative genomics reveals mobile pathogenicity chromosomes in Fusarium.</title>
        <authorList>
            <person name="Ma L.J."/>
            <person name="van der Does H.C."/>
            <person name="Borkovich K.A."/>
            <person name="Coleman J.J."/>
            <person name="Daboussi M.J."/>
            <person name="Di Pietro A."/>
            <person name="Dufresne M."/>
            <person name="Freitag M."/>
            <person name="Grabherr M."/>
            <person name="Henrissat B."/>
            <person name="Houterman P.M."/>
            <person name="Kang S."/>
            <person name="Shim W.B."/>
            <person name="Woloshuk C."/>
            <person name="Xie X."/>
            <person name="Xu J.R."/>
            <person name="Antoniw J."/>
            <person name="Baker S.E."/>
            <person name="Bluhm B.H."/>
            <person name="Breakspear A."/>
            <person name="Brown D.W."/>
            <person name="Butchko R.A."/>
            <person name="Chapman S."/>
            <person name="Coulson R."/>
            <person name="Coutinho P.M."/>
            <person name="Danchin E.G."/>
            <person name="Diener A."/>
            <person name="Gale L.R."/>
            <person name="Gardiner D.M."/>
            <person name="Goff S."/>
            <person name="Hammond-Kosack K.E."/>
            <person name="Hilburn K."/>
            <person name="Hua-Van A."/>
            <person name="Jonkers W."/>
            <person name="Kazan K."/>
            <person name="Kodira C.D."/>
            <person name="Koehrsen M."/>
            <person name="Kumar L."/>
            <person name="Lee Y.H."/>
            <person name="Li L."/>
            <person name="Manners J.M."/>
            <person name="Miranda-Saavedra D."/>
            <person name="Mukherjee M."/>
            <person name="Park G."/>
            <person name="Park J."/>
            <person name="Park S.Y."/>
            <person name="Proctor R.H."/>
            <person name="Regev A."/>
            <person name="Ruiz-Roldan M.C."/>
            <person name="Sain D."/>
            <person name="Sakthikumar S."/>
            <person name="Sykes S."/>
            <person name="Schwartz D.C."/>
            <person name="Turgeon B.G."/>
            <person name="Wapinski I."/>
            <person name="Yoder O."/>
            <person name="Young S."/>
            <person name="Zeng Q."/>
            <person name="Zhou S."/>
            <person name="Galagan J."/>
            <person name="Cuomo C.A."/>
            <person name="Kistler H.C."/>
            <person name="Rep M."/>
        </authorList>
    </citation>
    <scope>NUCLEOTIDE SEQUENCE [LARGE SCALE GENOMIC DNA]</scope>
    <source>
        <strain evidence="3">4287</strain>
    </source>
</reference>
<proteinExistence type="predicted"/>
<feature type="compositionally biased region" description="Polar residues" evidence="1">
    <location>
        <begin position="519"/>
        <end position="535"/>
    </location>
</feature>
<evidence type="ECO:0000256" key="1">
    <source>
        <dbReference type="SAM" id="MobiDB-lite"/>
    </source>
</evidence>
<reference evidence="3" key="1">
    <citation type="submission" date="2007-04" db="EMBL/GenBank/DDBJ databases">
        <authorList>
            <consortium name="The Broad Institute Genome Sequencing Platform"/>
            <person name="Birren B."/>
            <person name="Lander E."/>
            <person name="Galagan J."/>
            <person name="Nusbaum C."/>
            <person name="Devon K."/>
            <person name="Ma L.-J."/>
            <person name="Jaffe D."/>
            <person name="Butler J."/>
            <person name="Alvarez P."/>
            <person name="Gnerre S."/>
            <person name="Grabherr M."/>
            <person name="Kleber M."/>
            <person name="Mauceli E."/>
            <person name="Brockman W."/>
            <person name="MacCallum I.A."/>
            <person name="Young S."/>
            <person name="LaButti K."/>
            <person name="DeCaprio D."/>
            <person name="Crawford M."/>
            <person name="Koehrsen M."/>
            <person name="Engels R."/>
            <person name="Montgomery P."/>
            <person name="Pearson M."/>
            <person name="Howarth C."/>
            <person name="Larson L."/>
            <person name="White J."/>
            <person name="O'Leary S."/>
            <person name="Kodira C."/>
            <person name="Zeng Q."/>
            <person name="Yandava C."/>
            <person name="Alvarado L."/>
            <person name="Kistler C."/>
            <person name="Shim W.-B."/>
            <person name="Kang S."/>
            <person name="Woloshuk C."/>
        </authorList>
    </citation>
    <scope>NUCLEOTIDE SEQUENCE</scope>
    <source>
        <strain evidence="3">4287</strain>
    </source>
</reference>
<evidence type="ECO:0000259" key="2">
    <source>
        <dbReference type="Pfam" id="PF17111"/>
    </source>
</evidence>
<dbReference type="SUPFAM" id="SSF48452">
    <property type="entry name" value="TPR-like"/>
    <property type="match status" value="1"/>
</dbReference>
<gene>
    <name evidence="3" type="ORF">FOXG_18678</name>
</gene>
<dbReference type="OrthoDB" id="2963168at2759"/>
<dbReference type="EMBL" id="DS231699">
    <property type="protein sequence ID" value="KNB00259.1"/>
    <property type="molecule type" value="Genomic_DNA"/>
</dbReference>
<dbReference type="Proteomes" id="UP000009097">
    <property type="component" value="Unassembled WGS sequence"/>
</dbReference>
<name>A0A0J9ULG7_FUSO4</name>
<feature type="region of interest" description="Disordered" evidence="1">
    <location>
        <begin position="570"/>
        <end position="595"/>
    </location>
</feature>
<feature type="region of interest" description="Disordered" evidence="1">
    <location>
        <begin position="543"/>
        <end position="562"/>
    </location>
</feature>
<dbReference type="CDD" id="cd10170">
    <property type="entry name" value="ASKHA_NBD_HSP70"/>
    <property type="match status" value="1"/>
</dbReference>
<feature type="compositionally biased region" description="Polar residues" evidence="1">
    <location>
        <begin position="1"/>
        <end position="14"/>
    </location>
</feature>
<dbReference type="PANTHER" id="PTHR14187">
    <property type="entry name" value="ALPHA KINASE/ELONGATION FACTOR 2 KINASE"/>
    <property type="match status" value="1"/>
</dbReference>
<evidence type="ECO:0000313" key="3">
    <source>
        <dbReference type="EMBL" id="KNB00259.1"/>
    </source>
</evidence>
<sequence length="1121" mass="125430">MSPRTKSSTETRSIFNPHARSSPMDPLSIASGAAGLAISCATIVKTLYTWIDDTVDVDENVSNLFEEVSILSRVLDSVSNASGRVPQAVVAEIDPGNALWGSISATLDDIKNTFNKLNQLMAELEKTSLFSRGLLRKPTKQIKFSLRSKDITIYKDRIKSYNTAMTSAFQMINVCLLIHSNSSQDSVFKVLSGLKSQLRHVEFVLHTRSSASPGPSSGREEDDRATQNLRQFVQVAENFHSSASTILREGPRSTVWGGSIMGDPLTEAQTSMIERWIPPPVNEESRSPVDADSDSETVFARRIEELAIKNEADGDHAKAEQFYRGAIEHGESSSRPVSDITAMRIRLAYACMRQKKWTEADEVITPIAFERKTNDILVYHGMHALALAYLDDSKLEEAEKYCKRALWGKRKVLGKDHLSCWETLTLLVSICTARNKMMEAEVHRSFIPNYETIAIDPEALTYLDRSVGSLGRPSNDSDMVPQTQQPLAFQQEYPPSQPYTTAASGPVPSPGSFRYPKTFGSQYTSPPTPNSHQGMVQYPTQHMQTRPNVEPSSNPPVSRKAIGRPDTILSTMHRPQSMGPYSQQQPEQPRRSTNLSYSHNNALSEFGLLDAFDPHWRDHLGEGLRAGGWNDHLVKENQQLIIDFFKFQLPSARTASLALSLPPPPHLTTAYPLPTQDANIYEPQGYQSPPPLSPYNMAPVPTPESRYQIFVSIDFMKIDCASTSVAYVVNDFKSPISELLREWPGAGSYSKSSVPTVLYYDQYNKLVGWGHDIANALGPTGYPKPGVQKVAGLPLFLIQETEESIPLPGIPPGLNAVDISADFLYEVRRALRTQLQQRIGSKFLENEQRIHWIVTTPEIWADKDKTLWKRVLQRAGYLRDENDTRLSFVGEAEASIHHAILTYSLTQETKDIFIFVSCGEKIVYVSAYRLLQASPFLISRLMSNKNPGPTLIAQKFAEIVRTKIDRMRLPDGSKTARKVYAKCIGDFERRIMIEFRNSGQEWNIDVAIETEFPEAGIKEGYMTFTNDEILSCFQPVTDGITAMMAYTMGEVFKTGNIIQGIILAGEFCTSEYLLREIKLKLPENLRHKVYPPMEPATQVVTGAAHLELTRYLAGGQRYVQL</sequence>
<dbReference type="InterPro" id="IPR031348">
    <property type="entry name" value="PigL_N"/>
</dbReference>
<dbReference type="VEuPathDB" id="FungiDB:FOXG_18678"/>
<feature type="region of interest" description="Disordered" evidence="1">
    <location>
        <begin position="1"/>
        <end position="22"/>
    </location>
</feature>
<dbReference type="PANTHER" id="PTHR14187:SF79">
    <property type="entry name" value="HSP70 FAMILY PROTEIN (AFU_ORTHOLOGUE AFUA_1G15200)"/>
    <property type="match status" value="1"/>
</dbReference>
<evidence type="ECO:0000313" key="4">
    <source>
        <dbReference type="Proteomes" id="UP000009097"/>
    </source>
</evidence>
<dbReference type="KEGG" id="fox:FOXG_18678"/>
<dbReference type="Gene3D" id="3.30.420.40">
    <property type="match status" value="1"/>
</dbReference>
<dbReference type="RefSeq" id="XP_018238304.1">
    <property type="nucleotide sequence ID" value="XM_018398815.1"/>
</dbReference>
<dbReference type="GeneID" id="28959384"/>
<dbReference type="Gene3D" id="1.25.40.10">
    <property type="entry name" value="Tetratricopeptide repeat domain"/>
    <property type="match status" value="1"/>
</dbReference>
<protein>
    <recommendedName>
        <fullName evidence="2">Azaphilone pigments biosynthesis cluster protein L N-terminal domain-containing protein</fullName>
    </recommendedName>
</protein>
<feature type="region of interest" description="Disordered" evidence="1">
    <location>
        <begin position="492"/>
        <end position="535"/>
    </location>
</feature>
<dbReference type="AlphaFoldDB" id="A0A0J9ULG7"/>
<dbReference type="InterPro" id="IPR011990">
    <property type="entry name" value="TPR-like_helical_dom_sf"/>
</dbReference>
<organism evidence="3 4">
    <name type="scientific">Fusarium oxysporum f. sp. lycopersici (strain 4287 / CBS 123668 / FGSC 9935 / NRRL 34936)</name>
    <name type="common">Fusarium vascular wilt of tomato</name>
    <dbReference type="NCBI Taxonomy" id="426428"/>
    <lineage>
        <taxon>Eukaryota</taxon>
        <taxon>Fungi</taxon>
        <taxon>Dikarya</taxon>
        <taxon>Ascomycota</taxon>
        <taxon>Pezizomycotina</taxon>
        <taxon>Sordariomycetes</taxon>
        <taxon>Hypocreomycetidae</taxon>
        <taxon>Hypocreales</taxon>
        <taxon>Nectriaceae</taxon>
        <taxon>Fusarium</taxon>
        <taxon>Fusarium oxysporum species complex</taxon>
    </lineage>
</organism>
<feature type="compositionally biased region" description="Low complexity" evidence="1">
    <location>
        <begin position="547"/>
        <end position="558"/>
    </location>
</feature>
<dbReference type="Pfam" id="PF17111">
    <property type="entry name" value="PigL_N"/>
    <property type="match status" value="1"/>
</dbReference>
<accession>A0A0J9ULG7</accession>